<feature type="signal peptide" evidence="1">
    <location>
        <begin position="1"/>
        <end position="23"/>
    </location>
</feature>
<dbReference type="AlphaFoldDB" id="A0A1C6GLW7"/>
<keyword evidence="1" id="KW-0732">Signal</keyword>
<dbReference type="EMBL" id="FMHG01000001">
    <property type="protein sequence ID" value="SCJ46351.1"/>
    <property type="molecule type" value="Genomic_DNA"/>
</dbReference>
<evidence type="ECO:0000313" key="3">
    <source>
        <dbReference type="EMBL" id="SCJ46351.1"/>
    </source>
</evidence>
<dbReference type="Pfam" id="PF25954">
    <property type="entry name" value="Beta-barrel_RND_2"/>
    <property type="match status" value="1"/>
</dbReference>
<dbReference type="InterPro" id="IPR058792">
    <property type="entry name" value="Beta-barrel_RND_2"/>
</dbReference>
<dbReference type="Gene3D" id="2.40.30.170">
    <property type="match status" value="1"/>
</dbReference>
<sequence length="316" mass="33709">MKKKVAVLGAVLTVALLSAPAVQLRGVQQASFTYLRPVTYTQQVVVAGEVAQKEGESYSLDYPVVAKDVLVKEGQWVEAGQTIATVDAQKTAKLIQETYSSQALQVLGGQSKLGTSALPQTIQAQKSGYIGSVSIKKNQSTAPQDELYTLSEGGALLVKVSIPESEIEKVAVGQQAQVTCSAFSDKSMSATVTDVAKFAKKETRGTSQSTVVEAELALEGAGSEIMPGLTATVSIQCDDPQQMSALPQSFIGQDERGEFLYILQDACKVKKHYITTGRQTGEWVEVLDSTLTGQPILSQQQVKEGSTCLLREGAVR</sequence>
<evidence type="ECO:0000259" key="2">
    <source>
        <dbReference type="Pfam" id="PF25954"/>
    </source>
</evidence>
<dbReference type="Gene3D" id="2.40.50.100">
    <property type="match status" value="1"/>
</dbReference>
<accession>A0A1C6GLW7</accession>
<dbReference type="GO" id="GO:0015562">
    <property type="term" value="F:efflux transmembrane transporter activity"/>
    <property type="evidence" value="ECO:0007669"/>
    <property type="project" value="TreeGrafter"/>
</dbReference>
<dbReference type="GO" id="GO:1990281">
    <property type="term" value="C:efflux pump complex"/>
    <property type="evidence" value="ECO:0007669"/>
    <property type="project" value="TreeGrafter"/>
</dbReference>
<gene>
    <name evidence="3" type="ORF">SAMEA3545359_00452</name>
</gene>
<evidence type="ECO:0000256" key="1">
    <source>
        <dbReference type="SAM" id="SignalP"/>
    </source>
</evidence>
<dbReference type="PANTHER" id="PTHR30469">
    <property type="entry name" value="MULTIDRUG RESISTANCE PROTEIN MDTA"/>
    <property type="match status" value="1"/>
</dbReference>
<feature type="chain" id="PRO_5039067246" evidence="1">
    <location>
        <begin position="24"/>
        <end position="316"/>
    </location>
</feature>
<reference evidence="3" key="1">
    <citation type="submission" date="2015-09" db="EMBL/GenBank/DDBJ databases">
        <authorList>
            <consortium name="Pathogen Informatics"/>
        </authorList>
    </citation>
    <scope>NUCLEOTIDE SEQUENCE</scope>
    <source>
        <strain evidence="3">2789STDY5834896</strain>
    </source>
</reference>
<feature type="domain" description="CusB-like beta-barrel" evidence="2">
    <location>
        <begin position="158"/>
        <end position="236"/>
    </location>
</feature>
<protein>
    <submittedName>
        <fullName evidence="3">Efflux transporter, RND family, MFP subunit</fullName>
    </submittedName>
</protein>
<proteinExistence type="predicted"/>
<name>A0A1C6GLW7_9FIRM</name>
<organism evidence="3">
    <name type="scientific">uncultured Anaerotruncus sp</name>
    <dbReference type="NCBI Taxonomy" id="905011"/>
    <lineage>
        <taxon>Bacteria</taxon>
        <taxon>Bacillati</taxon>
        <taxon>Bacillota</taxon>
        <taxon>Clostridia</taxon>
        <taxon>Eubacteriales</taxon>
        <taxon>Oscillospiraceae</taxon>
        <taxon>Anaerotruncus</taxon>
        <taxon>environmental samples</taxon>
    </lineage>
</organism>